<dbReference type="InterPro" id="IPR054076">
    <property type="entry name" value="ZUO1-like_ZHD"/>
</dbReference>
<dbReference type="PANTHER" id="PTHR43999">
    <property type="entry name" value="DNAJ HOMOLOG SUBFAMILY C MEMBER 2"/>
    <property type="match status" value="1"/>
</dbReference>
<dbReference type="GO" id="GO:0051083">
    <property type="term" value="P:'de novo' cotranslational protein folding"/>
    <property type="evidence" value="ECO:0007669"/>
    <property type="project" value="InterPro"/>
</dbReference>
<dbReference type="InterPro" id="IPR001623">
    <property type="entry name" value="DnaJ_domain"/>
</dbReference>
<keyword evidence="3" id="KW-0143">Chaperone</keyword>
<dbReference type="Gene3D" id="1.10.8.840">
    <property type="entry name" value="Ribosome-associated complex head domain"/>
    <property type="match status" value="1"/>
</dbReference>
<dbReference type="GO" id="GO:0030544">
    <property type="term" value="F:Hsp70 protein binding"/>
    <property type="evidence" value="ECO:0007669"/>
    <property type="project" value="InterPro"/>
</dbReference>
<dbReference type="Pfam" id="PF21884">
    <property type="entry name" value="ZUO1-like_ZHD"/>
    <property type="match status" value="1"/>
</dbReference>
<dbReference type="Gene3D" id="1.10.287.110">
    <property type="entry name" value="DnaJ domain"/>
    <property type="match status" value="1"/>
</dbReference>
<dbReference type="GO" id="GO:0043022">
    <property type="term" value="F:ribosome binding"/>
    <property type="evidence" value="ECO:0007669"/>
    <property type="project" value="InterPro"/>
</dbReference>
<dbReference type="CDD" id="cd06257">
    <property type="entry name" value="DnaJ"/>
    <property type="match status" value="1"/>
</dbReference>
<comment type="subcellular location">
    <subcellularLocation>
        <location evidence="1">Cytoplasm</location>
    </subcellularLocation>
</comment>
<feature type="domain" description="J" evidence="5">
    <location>
        <begin position="108"/>
        <end position="179"/>
    </location>
</feature>
<comment type="caution">
    <text evidence="6">The sequence shown here is derived from an EMBL/GenBank/DDBJ whole genome shotgun (WGS) entry which is preliminary data.</text>
</comment>
<proteinExistence type="predicted"/>
<evidence type="ECO:0000256" key="4">
    <source>
        <dbReference type="SAM" id="MobiDB-lite"/>
    </source>
</evidence>
<dbReference type="InterPro" id="IPR058871">
    <property type="entry name" value="Zuotin_N"/>
</dbReference>
<keyword evidence="7" id="KW-1185">Reference proteome</keyword>
<dbReference type="AlphaFoldDB" id="A0A8K0NUX7"/>
<evidence type="ECO:0000256" key="2">
    <source>
        <dbReference type="ARBA" id="ARBA00022490"/>
    </source>
</evidence>
<dbReference type="EMBL" id="JABELV010000019">
    <property type="protein sequence ID" value="KAG7566846.1"/>
    <property type="molecule type" value="Genomic_DNA"/>
</dbReference>
<evidence type="ECO:0000256" key="1">
    <source>
        <dbReference type="ARBA" id="ARBA00004496"/>
    </source>
</evidence>
<feature type="region of interest" description="Disordered" evidence="4">
    <location>
        <begin position="306"/>
        <end position="371"/>
    </location>
</feature>
<evidence type="ECO:0000313" key="6">
    <source>
        <dbReference type="EMBL" id="KAG7566846.1"/>
    </source>
</evidence>
<dbReference type="GO" id="GO:0005829">
    <property type="term" value="C:cytosol"/>
    <property type="evidence" value="ECO:0007669"/>
    <property type="project" value="TreeGrafter"/>
</dbReference>
<dbReference type="SUPFAM" id="SSF46565">
    <property type="entry name" value="Chaperone J-domain"/>
    <property type="match status" value="1"/>
</dbReference>
<evidence type="ECO:0000256" key="3">
    <source>
        <dbReference type="ARBA" id="ARBA00023186"/>
    </source>
</evidence>
<organism evidence="6 7">
    <name type="scientific">Filobasidium floriforme</name>
    <dbReference type="NCBI Taxonomy" id="5210"/>
    <lineage>
        <taxon>Eukaryota</taxon>
        <taxon>Fungi</taxon>
        <taxon>Dikarya</taxon>
        <taxon>Basidiomycota</taxon>
        <taxon>Agaricomycotina</taxon>
        <taxon>Tremellomycetes</taxon>
        <taxon>Filobasidiales</taxon>
        <taxon>Filobasidiaceae</taxon>
        <taxon>Filobasidium</taxon>
    </lineage>
</organism>
<dbReference type="PROSITE" id="PS50076">
    <property type="entry name" value="DNAJ_2"/>
    <property type="match status" value="1"/>
</dbReference>
<dbReference type="Pfam" id="PF00226">
    <property type="entry name" value="DnaJ"/>
    <property type="match status" value="1"/>
</dbReference>
<reference evidence="6" key="1">
    <citation type="submission" date="2020-04" db="EMBL/GenBank/DDBJ databases">
        <title>Analysis of mating type loci in Filobasidium floriforme.</title>
        <authorList>
            <person name="Nowrousian M."/>
        </authorList>
    </citation>
    <scope>NUCLEOTIDE SEQUENCE</scope>
    <source>
        <strain evidence="6">CBS 6242</strain>
    </source>
</reference>
<keyword evidence="2" id="KW-0963">Cytoplasm</keyword>
<dbReference type="InterPro" id="IPR032003">
    <property type="entry name" value="RAC_head"/>
</dbReference>
<dbReference type="InterPro" id="IPR042569">
    <property type="entry name" value="RAC_head_sf"/>
</dbReference>
<protein>
    <recommendedName>
        <fullName evidence="5">J domain-containing protein</fullName>
    </recommendedName>
</protein>
<dbReference type="Pfam" id="PF16717">
    <property type="entry name" value="RAC_head"/>
    <property type="match status" value="1"/>
</dbReference>
<feature type="compositionally biased region" description="Low complexity" evidence="4">
    <location>
        <begin position="315"/>
        <end position="334"/>
    </location>
</feature>
<dbReference type="InterPro" id="IPR018253">
    <property type="entry name" value="DnaJ_domain_CS"/>
</dbReference>
<dbReference type="Proteomes" id="UP000812966">
    <property type="component" value="Unassembled WGS sequence"/>
</dbReference>
<dbReference type="CDD" id="cd23953">
    <property type="entry name" value="zuotin_NTD"/>
    <property type="match status" value="1"/>
</dbReference>
<feature type="region of interest" description="Disordered" evidence="4">
    <location>
        <begin position="1"/>
        <end position="34"/>
    </location>
</feature>
<dbReference type="Pfam" id="PF26185">
    <property type="entry name" value="Zuotin_N"/>
    <property type="match status" value="1"/>
</dbReference>
<dbReference type="GO" id="GO:0006450">
    <property type="term" value="P:regulation of translational fidelity"/>
    <property type="evidence" value="ECO:0007669"/>
    <property type="project" value="InterPro"/>
</dbReference>
<sequence>MQPTIVKLPFVVGPPPADWKPTTESKKASAPETKYPVYPAGPSFIAQARRDILNLSYEEDDKIQAKLHHEKLQAKAIEAGEELYPGLGEEVEEKHVLAYDPKEWKKQDHYAVLGLGNLRYLATEDHIRVAHRRKVLRHHPDKKAGSSAGPNDDSFFKCIAKAFDVLLNPETRRQFDSVDPAIEDHVPSPKDVKPEDFIATYGPVFAREARFSKTQPVPGLGDDDAKKDDVEKFYDFWYNFDSWRTFEMWDKEVNEGSDSRDEKRYQEKKNKAERARAKKEDNTRVREMVDMILAADPRIKRFRQEEKAAREAKKAASGKPGAAAGGKPMTLAQRKAAEQAKLEELKKQQEANKAKEAEDKEKSAAAKKAREAAKKNLKKWKKAITTVVAESNYFQTGSASAATIEKQLAEIDALVESLEPEQTRELKEQVEKAGKGEAAKEAIKAKVATVADKSKFSEFA</sequence>
<name>A0A8K0NUX7_9TREE</name>
<dbReference type="PANTHER" id="PTHR43999:SF1">
    <property type="entry name" value="DNAJ HOMOLOG SUBFAMILY C MEMBER 2"/>
    <property type="match status" value="1"/>
</dbReference>
<gene>
    <name evidence="6" type="ORF">FFLO_01347</name>
</gene>
<accession>A0A8K0NUX7</accession>
<dbReference type="InterPro" id="IPR036869">
    <property type="entry name" value="J_dom_sf"/>
</dbReference>
<dbReference type="PROSITE" id="PS00636">
    <property type="entry name" value="DNAJ_1"/>
    <property type="match status" value="1"/>
</dbReference>
<evidence type="ECO:0000313" key="7">
    <source>
        <dbReference type="Proteomes" id="UP000812966"/>
    </source>
</evidence>
<evidence type="ECO:0000259" key="5">
    <source>
        <dbReference type="PROSITE" id="PS50076"/>
    </source>
</evidence>
<feature type="compositionally biased region" description="Basic and acidic residues" evidence="4">
    <location>
        <begin position="335"/>
        <end position="371"/>
    </location>
</feature>
<feature type="region of interest" description="Disordered" evidence="4">
    <location>
        <begin position="253"/>
        <end position="282"/>
    </location>
</feature>
<dbReference type="InterPro" id="IPR044634">
    <property type="entry name" value="Zuotin/DnaJC2"/>
</dbReference>
<dbReference type="SMART" id="SM00271">
    <property type="entry name" value="DnaJ"/>
    <property type="match status" value="1"/>
</dbReference>